<protein>
    <submittedName>
        <fullName evidence="3">N-acetyltransferase</fullName>
    </submittedName>
</protein>
<evidence type="ECO:0000313" key="4">
    <source>
        <dbReference type="Proteomes" id="UP000481421"/>
    </source>
</evidence>
<keyword evidence="3" id="KW-0808">Transferase</keyword>
<reference evidence="3 4" key="1">
    <citation type="submission" date="2020-02" db="EMBL/GenBank/DDBJ databases">
        <title>Rhodobacter algicola sp. nov., isolated from microalga culture.</title>
        <authorList>
            <person name="Park C.-Y."/>
        </authorList>
    </citation>
    <scope>NUCLEOTIDE SEQUENCE [LARGE SCALE GENOMIC DNA]</scope>
    <source>
        <strain evidence="3 4">ETT8</strain>
    </source>
</reference>
<name>A0A6B3RVY1_9RHOB</name>
<dbReference type="SUPFAM" id="SSF55729">
    <property type="entry name" value="Acyl-CoA N-acyltransferases (Nat)"/>
    <property type="match status" value="1"/>
</dbReference>
<dbReference type="InterPro" id="IPR031165">
    <property type="entry name" value="GNAT_YJDJ"/>
</dbReference>
<dbReference type="InterPro" id="IPR016181">
    <property type="entry name" value="Acyl_CoA_acyltransferase"/>
</dbReference>
<evidence type="ECO:0000259" key="2">
    <source>
        <dbReference type="PROSITE" id="PS51729"/>
    </source>
</evidence>
<dbReference type="EMBL" id="JAAIKE010000003">
    <property type="protein sequence ID" value="NEX47139.1"/>
    <property type="molecule type" value="Genomic_DNA"/>
</dbReference>
<dbReference type="Gene3D" id="3.40.630.30">
    <property type="match status" value="1"/>
</dbReference>
<dbReference type="InterPro" id="IPR045057">
    <property type="entry name" value="Gcn5-rel_NAT"/>
</dbReference>
<proteinExistence type="predicted"/>
<accession>A0A6B3RVY1</accession>
<dbReference type="AlphaFoldDB" id="A0A6B3RVY1"/>
<feature type="domain" description="N-acetyltransferase" evidence="2">
    <location>
        <begin position="25"/>
        <end position="111"/>
    </location>
</feature>
<dbReference type="GO" id="GO:0016740">
    <property type="term" value="F:transferase activity"/>
    <property type="evidence" value="ECO:0007669"/>
    <property type="project" value="UniProtKB-KW"/>
</dbReference>
<keyword evidence="4" id="KW-1185">Reference proteome</keyword>
<dbReference type="Proteomes" id="UP000481421">
    <property type="component" value="Unassembled WGS sequence"/>
</dbReference>
<feature type="region of interest" description="Disordered" evidence="1">
    <location>
        <begin position="1"/>
        <end position="34"/>
    </location>
</feature>
<dbReference type="Pfam" id="PF14542">
    <property type="entry name" value="Acetyltransf_CG"/>
    <property type="match status" value="1"/>
</dbReference>
<dbReference type="PROSITE" id="PS51729">
    <property type="entry name" value="GNAT_YJDJ"/>
    <property type="match status" value="1"/>
</dbReference>
<dbReference type="PANTHER" id="PTHR31435:SF10">
    <property type="entry name" value="BSR4717 PROTEIN"/>
    <property type="match status" value="1"/>
</dbReference>
<gene>
    <name evidence="3" type="ORF">G3572_13060</name>
</gene>
<organism evidence="3 4">
    <name type="scientific">Pseudotabrizicola algicola</name>
    <dbReference type="NCBI Taxonomy" id="2709381"/>
    <lineage>
        <taxon>Bacteria</taxon>
        <taxon>Pseudomonadati</taxon>
        <taxon>Pseudomonadota</taxon>
        <taxon>Alphaproteobacteria</taxon>
        <taxon>Rhodobacterales</taxon>
        <taxon>Paracoccaceae</taxon>
        <taxon>Pseudotabrizicola</taxon>
    </lineage>
</organism>
<evidence type="ECO:0000256" key="1">
    <source>
        <dbReference type="SAM" id="MobiDB-lite"/>
    </source>
</evidence>
<dbReference type="PANTHER" id="PTHR31435">
    <property type="entry name" value="PROTEIN NATD1"/>
    <property type="match status" value="1"/>
</dbReference>
<sequence>MASPRPNSAPPQRRPLSTDPAIRSETSGGKGRYVLSKDGHEAELTVSFTTPTLMIADHTHVPEALRGTGVAVTLVHFMVYDARARGIKIVPLCPFVNAIRKKHPEWADVFAT</sequence>
<evidence type="ECO:0000313" key="3">
    <source>
        <dbReference type="EMBL" id="NEX47139.1"/>
    </source>
</evidence>
<comment type="caution">
    <text evidence="3">The sequence shown here is derived from an EMBL/GenBank/DDBJ whole genome shotgun (WGS) entry which is preliminary data.</text>
</comment>